<reference evidence="2" key="1">
    <citation type="submission" date="2020-07" db="EMBL/GenBank/DDBJ databases">
        <title>Multicomponent nature underlies the extraordinary mechanical properties of spider dragline silk.</title>
        <authorList>
            <person name="Kono N."/>
            <person name="Nakamura H."/>
            <person name="Mori M."/>
            <person name="Yoshida Y."/>
            <person name="Ohtoshi R."/>
            <person name="Malay A.D."/>
            <person name="Moran D.A.P."/>
            <person name="Tomita M."/>
            <person name="Numata K."/>
            <person name="Arakawa K."/>
        </authorList>
    </citation>
    <scope>NUCLEOTIDE SEQUENCE</scope>
</reference>
<evidence type="ECO:0000313" key="3">
    <source>
        <dbReference type="Proteomes" id="UP000887116"/>
    </source>
</evidence>
<feature type="compositionally biased region" description="Basic and acidic residues" evidence="1">
    <location>
        <begin position="17"/>
        <end position="42"/>
    </location>
</feature>
<dbReference type="Proteomes" id="UP000887116">
    <property type="component" value="Unassembled WGS sequence"/>
</dbReference>
<feature type="region of interest" description="Disordered" evidence="1">
    <location>
        <begin position="17"/>
        <end position="77"/>
    </location>
</feature>
<proteinExistence type="predicted"/>
<dbReference type="AlphaFoldDB" id="A0A8X6IAQ5"/>
<evidence type="ECO:0000256" key="1">
    <source>
        <dbReference type="SAM" id="MobiDB-lite"/>
    </source>
</evidence>
<feature type="compositionally biased region" description="Low complexity" evidence="1">
    <location>
        <begin position="54"/>
        <end position="63"/>
    </location>
</feature>
<evidence type="ECO:0000313" key="2">
    <source>
        <dbReference type="EMBL" id="GFQ90872.1"/>
    </source>
</evidence>
<organism evidence="2 3">
    <name type="scientific">Trichonephila clavata</name>
    <name type="common">Joro spider</name>
    <name type="synonym">Nephila clavata</name>
    <dbReference type="NCBI Taxonomy" id="2740835"/>
    <lineage>
        <taxon>Eukaryota</taxon>
        <taxon>Metazoa</taxon>
        <taxon>Ecdysozoa</taxon>
        <taxon>Arthropoda</taxon>
        <taxon>Chelicerata</taxon>
        <taxon>Arachnida</taxon>
        <taxon>Araneae</taxon>
        <taxon>Araneomorphae</taxon>
        <taxon>Entelegynae</taxon>
        <taxon>Araneoidea</taxon>
        <taxon>Nephilidae</taxon>
        <taxon>Trichonephila</taxon>
    </lineage>
</organism>
<dbReference type="EMBL" id="BMAO01003889">
    <property type="protein sequence ID" value="GFQ90872.1"/>
    <property type="molecule type" value="Genomic_DNA"/>
</dbReference>
<accession>A0A8X6IAQ5</accession>
<keyword evidence="3" id="KW-1185">Reference proteome</keyword>
<name>A0A8X6IAQ5_TRICU</name>
<sequence>MHLFAARATRSFRIKTDARGSSEIRRRSDEGARIQSEAEFRKFAPPRRRPRPASKPARGRAAPKTAAETPRRGSCRR</sequence>
<gene>
    <name evidence="2" type="ORF">TNCT_668381</name>
</gene>
<comment type="caution">
    <text evidence="2">The sequence shown here is derived from an EMBL/GenBank/DDBJ whole genome shotgun (WGS) entry which is preliminary data.</text>
</comment>
<protein>
    <submittedName>
        <fullName evidence="2">Uncharacterized protein</fullName>
    </submittedName>
</protein>